<dbReference type="Proteomes" id="UP000001554">
    <property type="component" value="Chromosome 2"/>
</dbReference>
<dbReference type="InterPro" id="IPR015943">
    <property type="entry name" value="WD40/YVTN_repeat-like_dom_sf"/>
</dbReference>
<keyword evidence="1" id="KW-1185">Reference proteome</keyword>
<evidence type="ECO:0000313" key="1">
    <source>
        <dbReference type="Proteomes" id="UP000001554"/>
    </source>
</evidence>
<dbReference type="AlphaFoldDB" id="A0A9J7HWE2"/>
<protein>
    <submittedName>
        <fullName evidence="2">WD repeat-containing protein 41-like</fullName>
    </submittedName>
</protein>
<dbReference type="GeneID" id="118409193"/>
<gene>
    <name evidence="2" type="primary">LOC118409193</name>
</gene>
<sequence>MSTLVKRLLRSSDDLAAKGELAKEADVPSIGEHQPRNPYTEIQVLQNHTDIVRLLHLVDSSRFVSAGDDGTAILWHTQVHHVSFECAIIMRRAAPISLSFSPKPQ</sequence>
<dbReference type="InterPro" id="IPR036322">
    <property type="entry name" value="WD40_repeat_dom_sf"/>
</dbReference>
<dbReference type="PANTHER" id="PTHR22805">
    <property type="entry name" value="WDR41-RELATED"/>
    <property type="match status" value="1"/>
</dbReference>
<dbReference type="PANTHER" id="PTHR22805:SF2">
    <property type="entry name" value="WD REPEAT-CONTAINING PROTEIN 41"/>
    <property type="match status" value="1"/>
</dbReference>
<dbReference type="KEGG" id="bfo:118409193"/>
<evidence type="ECO:0000313" key="2">
    <source>
        <dbReference type="RefSeq" id="XP_035665955.1"/>
    </source>
</evidence>
<dbReference type="OrthoDB" id="273067at2759"/>
<dbReference type="InterPro" id="IPR040102">
    <property type="entry name" value="WDR41"/>
</dbReference>
<reference evidence="2" key="2">
    <citation type="submission" date="2025-08" db="UniProtKB">
        <authorList>
            <consortium name="RefSeq"/>
        </authorList>
    </citation>
    <scope>IDENTIFICATION</scope>
    <source>
        <strain evidence="2">S238N-H82</strain>
        <tissue evidence="2">Testes</tissue>
    </source>
</reference>
<accession>A0A9J7HWE2</accession>
<dbReference type="Pfam" id="PF25178">
    <property type="entry name" value="Beta-prop_WDR41"/>
    <property type="match status" value="1"/>
</dbReference>
<dbReference type="RefSeq" id="XP_035665955.1">
    <property type="nucleotide sequence ID" value="XM_035810062.1"/>
</dbReference>
<reference evidence="1" key="1">
    <citation type="journal article" date="2020" name="Nat. Ecol. Evol.">
        <title>Deeply conserved synteny resolves early events in vertebrate evolution.</title>
        <authorList>
            <person name="Simakov O."/>
            <person name="Marletaz F."/>
            <person name="Yue J.X."/>
            <person name="O'Connell B."/>
            <person name="Jenkins J."/>
            <person name="Brandt A."/>
            <person name="Calef R."/>
            <person name="Tung C.H."/>
            <person name="Huang T.K."/>
            <person name="Schmutz J."/>
            <person name="Satoh N."/>
            <person name="Yu J.K."/>
            <person name="Putnam N.H."/>
            <person name="Green R.E."/>
            <person name="Rokhsar D.S."/>
        </authorList>
    </citation>
    <scope>NUCLEOTIDE SEQUENCE [LARGE SCALE GENOMIC DNA]</scope>
    <source>
        <strain evidence="1">S238N-H82</strain>
    </source>
</reference>
<dbReference type="GO" id="GO:0010506">
    <property type="term" value="P:regulation of autophagy"/>
    <property type="evidence" value="ECO:0007669"/>
    <property type="project" value="InterPro"/>
</dbReference>
<name>A0A9J7HWE2_BRAFL</name>
<dbReference type="Gene3D" id="2.130.10.10">
    <property type="entry name" value="YVTN repeat-like/Quinoprotein amine dehydrogenase"/>
    <property type="match status" value="1"/>
</dbReference>
<proteinExistence type="predicted"/>
<dbReference type="SUPFAM" id="SSF50978">
    <property type="entry name" value="WD40 repeat-like"/>
    <property type="match status" value="1"/>
</dbReference>
<organism evidence="1 2">
    <name type="scientific">Branchiostoma floridae</name>
    <name type="common">Florida lancelet</name>
    <name type="synonym">Amphioxus</name>
    <dbReference type="NCBI Taxonomy" id="7739"/>
    <lineage>
        <taxon>Eukaryota</taxon>
        <taxon>Metazoa</taxon>
        <taxon>Chordata</taxon>
        <taxon>Cephalochordata</taxon>
        <taxon>Leptocardii</taxon>
        <taxon>Amphioxiformes</taxon>
        <taxon>Branchiostomatidae</taxon>
        <taxon>Branchiostoma</taxon>
    </lineage>
</organism>